<dbReference type="GO" id="GO:0006688">
    <property type="term" value="P:glycosphingolipid biosynthetic process"/>
    <property type="evidence" value="ECO:0007669"/>
    <property type="project" value="TreeGrafter"/>
</dbReference>
<sequence>MLQLMSKFWYKFRIKYNSETEQNSENKCRIRGQGITFLDDDFAKRIGELNLKIERPPTSIARYKMIKHKPQDLNQKRYELLKKTTFLRRSDGLNQTRIKAFYFKVDIVVFRDSFVVKIDELVIDVVIFVTLLVDFCVQNSSTIGSAIIGFLVDM</sequence>
<dbReference type="GO" id="GO:0005975">
    <property type="term" value="P:carbohydrate metabolic process"/>
    <property type="evidence" value="ECO:0007669"/>
    <property type="project" value="InterPro"/>
</dbReference>
<dbReference type="AlphaFoldDB" id="A0A3M7QTZ8"/>
<organism evidence="3 4">
    <name type="scientific">Brachionus plicatilis</name>
    <name type="common">Marine rotifer</name>
    <name type="synonym">Brachionus muelleri</name>
    <dbReference type="NCBI Taxonomy" id="10195"/>
    <lineage>
        <taxon>Eukaryota</taxon>
        <taxon>Metazoa</taxon>
        <taxon>Spiralia</taxon>
        <taxon>Gnathifera</taxon>
        <taxon>Rotifera</taxon>
        <taxon>Eurotatoria</taxon>
        <taxon>Monogononta</taxon>
        <taxon>Pseudotrocha</taxon>
        <taxon>Ploima</taxon>
        <taxon>Brachionidae</taxon>
        <taxon>Brachionus</taxon>
    </lineage>
</organism>
<evidence type="ECO:0000313" key="4">
    <source>
        <dbReference type="Proteomes" id="UP000276133"/>
    </source>
</evidence>
<evidence type="ECO:0000259" key="2">
    <source>
        <dbReference type="Pfam" id="PF02709"/>
    </source>
</evidence>
<dbReference type="InterPro" id="IPR003859">
    <property type="entry name" value="Galactosyl_T"/>
</dbReference>
<evidence type="ECO:0000256" key="1">
    <source>
        <dbReference type="ARBA" id="ARBA00022679"/>
    </source>
</evidence>
<dbReference type="Proteomes" id="UP000276133">
    <property type="component" value="Unassembled WGS sequence"/>
</dbReference>
<dbReference type="GO" id="GO:0008378">
    <property type="term" value="F:galactosyltransferase activity"/>
    <property type="evidence" value="ECO:0007669"/>
    <property type="project" value="TreeGrafter"/>
</dbReference>
<evidence type="ECO:0000313" key="3">
    <source>
        <dbReference type="EMBL" id="RNA14826.1"/>
    </source>
</evidence>
<gene>
    <name evidence="3" type="ORF">BpHYR1_029408</name>
</gene>
<keyword evidence="1 3" id="KW-0808">Transferase</keyword>
<dbReference type="Gene3D" id="3.90.550.10">
    <property type="entry name" value="Spore Coat Polysaccharide Biosynthesis Protein SpsA, Chain A"/>
    <property type="match status" value="1"/>
</dbReference>
<dbReference type="InterPro" id="IPR027791">
    <property type="entry name" value="Galactosyl_T_C"/>
</dbReference>
<feature type="non-terminal residue" evidence="3">
    <location>
        <position position="154"/>
    </location>
</feature>
<dbReference type="EMBL" id="REGN01005103">
    <property type="protein sequence ID" value="RNA14826.1"/>
    <property type="molecule type" value="Genomic_DNA"/>
</dbReference>
<dbReference type="PANTHER" id="PTHR19300">
    <property type="entry name" value="BETA-1,4-GALACTOSYLTRANSFERASE"/>
    <property type="match status" value="1"/>
</dbReference>
<protein>
    <submittedName>
        <fullName evidence="3">Beta-1-4-galactosyltransferase 3-like</fullName>
    </submittedName>
</protein>
<accession>A0A3M7QTZ8</accession>
<comment type="caution">
    <text evidence="3">The sequence shown here is derived from an EMBL/GenBank/DDBJ whole genome shotgun (WGS) entry which is preliminary data.</text>
</comment>
<dbReference type="PANTHER" id="PTHR19300:SF57">
    <property type="entry name" value="BETA-1,4-N-ACETYLGALACTOSAMINYLTRANSFERASE"/>
    <property type="match status" value="1"/>
</dbReference>
<name>A0A3M7QTZ8_BRAPC</name>
<dbReference type="GO" id="GO:0016020">
    <property type="term" value="C:membrane"/>
    <property type="evidence" value="ECO:0007669"/>
    <property type="project" value="GOC"/>
</dbReference>
<keyword evidence="3" id="KW-0328">Glycosyltransferase</keyword>
<dbReference type="SUPFAM" id="SSF53448">
    <property type="entry name" value="Nucleotide-diphospho-sugar transferases"/>
    <property type="match status" value="1"/>
</dbReference>
<dbReference type="Pfam" id="PF02709">
    <property type="entry name" value="Glyco_transf_7C"/>
    <property type="match status" value="1"/>
</dbReference>
<dbReference type="GO" id="GO:0005794">
    <property type="term" value="C:Golgi apparatus"/>
    <property type="evidence" value="ECO:0007669"/>
    <property type="project" value="TreeGrafter"/>
</dbReference>
<dbReference type="STRING" id="10195.A0A3M7QTZ8"/>
<feature type="domain" description="Galactosyltransferase C-terminal" evidence="2">
    <location>
        <begin position="39"/>
        <end position="69"/>
    </location>
</feature>
<proteinExistence type="predicted"/>
<dbReference type="GO" id="GO:0033842">
    <property type="term" value="F:N-acetyl-beta-glucosaminyl-derivative 4-beta-N-acetylgalactosaminyltransferase activity"/>
    <property type="evidence" value="ECO:0007669"/>
    <property type="project" value="TreeGrafter"/>
</dbReference>
<dbReference type="InterPro" id="IPR029044">
    <property type="entry name" value="Nucleotide-diphossugar_trans"/>
</dbReference>
<reference evidence="3 4" key="1">
    <citation type="journal article" date="2018" name="Sci. Rep.">
        <title>Genomic signatures of local adaptation to the degree of environmental predictability in rotifers.</title>
        <authorList>
            <person name="Franch-Gras L."/>
            <person name="Hahn C."/>
            <person name="Garcia-Roger E.M."/>
            <person name="Carmona M.J."/>
            <person name="Serra M."/>
            <person name="Gomez A."/>
        </authorList>
    </citation>
    <scope>NUCLEOTIDE SEQUENCE [LARGE SCALE GENOMIC DNA]</scope>
    <source>
        <strain evidence="3">HYR1</strain>
    </source>
</reference>
<keyword evidence="4" id="KW-1185">Reference proteome</keyword>